<sequence length="126" mass="14262">MLSNGNFQRGDGPSLEEPAENNLFTALPRKLATSGVGRRLVNPRGQSFEASNDVKALQLAHLRNRDFDVECIQRQAGALKRLRPKRKARLCRRSLREITFHQAIPAAPPQRVLERCNSEVYARKQS</sequence>
<reference evidence="2 3" key="1">
    <citation type="submission" date="2017-03" db="EMBL/GenBank/DDBJ databases">
        <title>Genome of strain Rhizobium sp. CNPSo 668.</title>
        <authorList>
            <person name="Ribeiro R."/>
        </authorList>
    </citation>
    <scope>NUCLEOTIDE SEQUENCE [LARGE SCALE GENOMIC DNA]</scope>
    <source>
        <strain evidence="2 3">CNPSo 668</strain>
    </source>
</reference>
<gene>
    <name evidence="2" type="ORF">B5E41_23675</name>
</gene>
<accession>A0A246DPI4</accession>
<evidence type="ECO:0000313" key="2">
    <source>
        <dbReference type="EMBL" id="OWO92244.1"/>
    </source>
</evidence>
<protein>
    <submittedName>
        <fullName evidence="2">Uncharacterized protein</fullName>
    </submittedName>
</protein>
<name>A0A246DPI4_9HYPH</name>
<organism evidence="2 3">
    <name type="scientific">Rhizobium esperanzae</name>
    <dbReference type="NCBI Taxonomy" id="1967781"/>
    <lineage>
        <taxon>Bacteria</taxon>
        <taxon>Pseudomonadati</taxon>
        <taxon>Pseudomonadota</taxon>
        <taxon>Alphaproteobacteria</taxon>
        <taxon>Hyphomicrobiales</taxon>
        <taxon>Rhizobiaceae</taxon>
        <taxon>Rhizobium/Agrobacterium group</taxon>
        <taxon>Rhizobium</taxon>
    </lineage>
</organism>
<evidence type="ECO:0000313" key="3">
    <source>
        <dbReference type="Proteomes" id="UP000197269"/>
    </source>
</evidence>
<feature type="region of interest" description="Disordered" evidence="1">
    <location>
        <begin position="1"/>
        <end position="20"/>
    </location>
</feature>
<comment type="caution">
    <text evidence="2">The sequence shown here is derived from an EMBL/GenBank/DDBJ whole genome shotgun (WGS) entry which is preliminary data.</text>
</comment>
<dbReference type="Proteomes" id="UP000197269">
    <property type="component" value="Unassembled WGS sequence"/>
</dbReference>
<proteinExistence type="predicted"/>
<evidence type="ECO:0000256" key="1">
    <source>
        <dbReference type="SAM" id="MobiDB-lite"/>
    </source>
</evidence>
<dbReference type="AlphaFoldDB" id="A0A246DPI4"/>
<dbReference type="EMBL" id="MXPU01000018">
    <property type="protein sequence ID" value="OWO92244.1"/>
    <property type="molecule type" value="Genomic_DNA"/>
</dbReference>